<proteinExistence type="predicted"/>
<name>A0A1D3PZU6_PLABE</name>
<gene>
    <name evidence="1" type="ORF">PBNK65E_000208100</name>
</gene>
<dbReference type="Proteomes" id="UP000220214">
    <property type="component" value="Chromosome 9"/>
</dbReference>
<organism evidence="1 2">
    <name type="scientific">Plasmodium berghei</name>
    <dbReference type="NCBI Taxonomy" id="5821"/>
    <lineage>
        <taxon>Eukaryota</taxon>
        <taxon>Sar</taxon>
        <taxon>Alveolata</taxon>
        <taxon>Apicomplexa</taxon>
        <taxon>Aconoidasida</taxon>
        <taxon>Haemosporida</taxon>
        <taxon>Plasmodiidae</taxon>
        <taxon>Plasmodium</taxon>
        <taxon>Plasmodium (Vinckeia)</taxon>
    </lineage>
</organism>
<evidence type="ECO:0000313" key="2">
    <source>
        <dbReference type="Proteomes" id="UP000220214"/>
    </source>
</evidence>
<sequence>MNKHLINIVKDNNFTKHDNYIIQVFKNYEK</sequence>
<evidence type="ECO:0000313" key="1">
    <source>
        <dbReference type="EMBL" id="SCN25582.1"/>
    </source>
</evidence>
<protein>
    <submittedName>
        <fullName evidence="1">Uncharacterized protein</fullName>
    </submittedName>
</protein>
<dbReference type="AlphaFoldDB" id="A0A1D3PZU6"/>
<accession>A0A1D3PZU6</accession>
<dbReference type="EMBL" id="LT614635">
    <property type="protein sequence ID" value="SCN25582.1"/>
    <property type="molecule type" value="Genomic_DNA"/>
</dbReference>
<reference evidence="1 2" key="1">
    <citation type="submission" date="2016-05" db="EMBL/GenBank/DDBJ databases">
        <authorList>
            <consortium name="Pathogen Informatics"/>
        </authorList>
    </citation>
    <scope>NUCLEOTIDE SEQUENCE [LARGE SCALE GENOMIC DNA]</scope>
    <source>
        <strain evidence="1 2">NK65e</strain>
    </source>
</reference>